<proteinExistence type="predicted"/>
<feature type="transmembrane region" description="Helical" evidence="1">
    <location>
        <begin position="183"/>
        <end position="201"/>
    </location>
</feature>
<dbReference type="Proteomes" id="UP000190774">
    <property type="component" value="Unassembled WGS sequence"/>
</dbReference>
<gene>
    <name evidence="2" type="ORF">SAMN02745166_00510</name>
</gene>
<feature type="transmembrane region" description="Helical" evidence="1">
    <location>
        <begin position="109"/>
        <end position="128"/>
    </location>
</feature>
<reference evidence="3" key="1">
    <citation type="submission" date="2017-02" db="EMBL/GenBank/DDBJ databases">
        <authorList>
            <person name="Varghese N."/>
            <person name="Submissions S."/>
        </authorList>
    </citation>
    <scope>NUCLEOTIDE SEQUENCE [LARGE SCALE GENOMIC DNA]</scope>
    <source>
        <strain evidence="3">ATCC 700200</strain>
    </source>
</reference>
<keyword evidence="1" id="KW-1133">Transmembrane helix</keyword>
<feature type="transmembrane region" description="Helical" evidence="1">
    <location>
        <begin position="135"/>
        <end position="152"/>
    </location>
</feature>
<evidence type="ECO:0000313" key="2">
    <source>
        <dbReference type="EMBL" id="SKA79573.1"/>
    </source>
</evidence>
<evidence type="ECO:0000313" key="3">
    <source>
        <dbReference type="Proteomes" id="UP000190774"/>
    </source>
</evidence>
<dbReference type="STRING" id="48467.SAMN02745166_00510"/>
<feature type="transmembrane region" description="Helical" evidence="1">
    <location>
        <begin position="53"/>
        <end position="72"/>
    </location>
</feature>
<feature type="transmembrane region" description="Helical" evidence="1">
    <location>
        <begin position="84"/>
        <end position="103"/>
    </location>
</feature>
<dbReference type="AlphaFoldDB" id="A0A1T4WQF0"/>
<keyword evidence="3" id="KW-1185">Reference proteome</keyword>
<evidence type="ECO:0000256" key="1">
    <source>
        <dbReference type="SAM" id="Phobius"/>
    </source>
</evidence>
<protein>
    <submittedName>
        <fullName evidence="2">Uncharacterized protein</fullName>
    </submittedName>
</protein>
<dbReference type="EMBL" id="FUYE01000002">
    <property type="protein sequence ID" value="SKA79573.1"/>
    <property type="molecule type" value="Genomic_DNA"/>
</dbReference>
<sequence>MSPTLKDRMSTTPSRSLLIDLLHGALGFALVSLAAFSVWAFGAGYFRNVGGELGMYAAIAAVFLGLSGLVLGPLAGGAKRFYRAFLPAFLIYAVVWCIAWFGLRGRLGEWVGAAAGCVAFTWICMKILGSTRGWLGAALGLFVLHTAGYFAGDSAMYDYWVPLAKDVDLGKTEKAQALMMGKLSWGLCYGLGFGAGIGWVFHRARVGA</sequence>
<name>A0A1T4WQF0_9BACT</name>
<accession>A0A1T4WQF0</accession>
<organism evidence="2 3">
    <name type="scientific">Prosthecobacter debontii</name>
    <dbReference type="NCBI Taxonomy" id="48467"/>
    <lineage>
        <taxon>Bacteria</taxon>
        <taxon>Pseudomonadati</taxon>
        <taxon>Verrucomicrobiota</taxon>
        <taxon>Verrucomicrobiia</taxon>
        <taxon>Verrucomicrobiales</taxon>
        <taxon>Verrucomicrobiaceae</taxon>
        <taxon>Prosthecobacter</taxon>
    </lineage>
</organism>
<feature type="transmembrane region" description="Helical" evidence="1">
    <location>
        <begin position="21"/>
        <end position="41"/>
    </location>
</feature>
<keyword evidence="1" id="KW-0472">Membrane</keyword>
<keyword evidence="1" id="KW-0812">Transmembrane</keyword>